<reference evidence="1 2" key="1">
    <citation type="submission" date="2019-01" db="EMBL/GenBank/DDBJ databases">
        <title>Coherence of Microcystis species and biogeography revealed through population genomics.</title>
        <authorList>
            <person name="Perez-Carrascal O.M."/>
            <person name="Terrat Y."/>
            <person name="Giani A."/>
            <person name="Fortin N."/>
            <person name="Tromas N."/>
            <person name="Shapiro B.J."/>
        </authorList>
    </citation>
    <scope>NUCLEOTIDE SEQUENCE [LARGE SCALE GENOMIC DNA]</scope>
    <source>
        <strain evidence="1">Ma_QC_C_20070703_M131</strain>
    </source>
</reference>
<dbReference type="EMBL" id="SFCA01000206">
    <property type="protein sequence ID" value="TRT45635.1"/>
    <property type="molecule type" value="Genomic_DNA"/>
</dbReference>
<gene>
    <name evidence="1" type="ORF">EWV85_19195</name>
</gene>
<name>A0A551XAC8_MICAE</name>
<evidence type="ECO:0000313" key="1">
    <source>
        <dbReference type="EMBL" id="TRT45635.1"/>
    </source>
</evidence>
<dbReference type="Proteomes" id="UP000316443">
    <property type="component" value="Unassembled WGS sequence"/>
</dbReference>
<accession>A0A551XAC8</accession>
<proteinExistence type="predicted"/>
<protein>
    <submittedName>
        <fullName evidence="1">Uncharacterized protein</fullName>
    </submittedName>
</protein>
<dbReference type="AlphaFoldDB" id="A0A551XAC8"/>
<organism evidence="1 2">
    <name type="scientific">Microcystis aeruginosa Ma_QC_C_20070703_M131</name>
    <dbReference type="NCBI Taxonomy" id="2486263"/>
    <lineage>
        <taxon>Bacteria</taxon>
        <taxon>Bacillati</taxon>
        <taxon>Cyanobacteriota</taxon>
        <taxon>Cyanophyceae</taxon>
        <taxon>Oscillatoriophycideae</taxon>
        <taxon>Chroococcales</taxon>
        <taxon>Microcystaceae</taxon>
        <taxon>Microcystis</taxon>
    </lineage>
</organism>
<comment type="caution">
    <text evidence="1">The sequence shown here is derived from an EMBL/GenBank/DDBJ whole genome shotgun (WGS) entry which is preliminary data.</text>
</comment>
<sequence length="100" mass="11527">MPVWRRTLFSSKKTPPTSLIRSRIPLIFIRGNNRPLPNIISRPKVFLVKKSTRIKIILIASYFFSGIELATIDTHSSHRTIWVVHKPQASCDWVIIFGDV</sequence>
<evidence type="ECO:0000313" key="2">
    <source>
        <dbReference type="Proteomes" id="UP000316443"/>
    </source>
</evidence>